<dbReference type="HOGENOM" id="CLU_2286448_0_0_3"/>
<name>K9US34_CHAP6</name>
<protein>
    <submittedName>
        <fullName evidence="1">FG-GAP repeat protein</fullName>
    </submittedName>
</protein>
<geneLocation type="plasmid" evidence="1 2">
    <name>pCHA6605.02</name>
</geneLocation>
<keyword evidence="1" id="KW-0614">Plasmid</keyword>
<sequence>MKSRKLPLFIGIIGSLVAVNTCFSAYVLNISAKGKVIENFIPAGWTLEDRTAGDLNGDSKDDLALRLVKSGEPGDRPQSLVILLNTKNGLTTPLRHKITMG</sequence>
<evidence type="ECO:0000313" key="1">
    <source>
        <dbReference type="EMBL" id="AFY97251.1"/>
    </source>
</evidence>
<dbReference type="Proteomes" id="UP000010366">
    <property type="component" value="Plasmid pCHA6605.02"/>
</dbReference>
<reference evidence="1 2" key="1">
    <citation type="submission" date="2012-05" db="EMBL/GenBank/DDBJ databases">
        <title>Finished plasmid 2 of genome of Chamaesiphon sp. PCC 6605.</title>
        <authorList>
            <consortium name="US DOE Joint Genome Institute"/>
            <person name="Gugger M."/>
            <person name="Coursin T."/>
            <person name="Rippka R."/>
            <person name="Tandeau De Marsac N."/>
            <person name="Huntemann M."/>
            <person name="Wei C.-L."/>
            <person name="Han J."/>
            <person name="Detter J.C."/>
            <person name="Han C."/>
            <person name="Tapia R."/>
            <person name="Chen A."/>
            <person name="Kyrpides N."/>
            <person name="Mavromatis K."/>
            <person name="Markowitz V."/>
            <person name="Szeto E."/>
            <person name="Ivanova N."/>
            <person name="Pagani I."/>
            <person name="Pati A."/>
            <person name="Goodwin L."/>
            <person name="Nordberg H.P."/>
            <person name="Cantor M.N."/>
            <person name="Hua S.X."/>
            <person name="Woyke T."/>
            <person name="Kerfeld C.A."/>
        </authorList>
    </citation>
    <scope>NUCLEOTIDE SEQUENCE [LARGE SCALE GENOMIC DNA]</scope>
    <source>
        <strain evidence="2">ATCC 27169 / PCC 6605</strain>
        <plasmid evidence="2">Plasmid pCHA6605.02</plasmid>
    </source>
</reference>
<dbReference type="KEGG" id="cmp:Cha6605_6436"/>
<dbReference type="OrthoDB" id="86940at2"/>
<gene>
    <name evidence="1" type="ORF">Cha6605_6436</name>
</gene>
<keyword evidence="2" id="KW-1185">Reference proteome</keyword>
<dbReference type="AlphaFoldDB" id="K9US34"/>
<accession>K9US34</accession>
<dbReference type="EMBL" id="CP003602">
    <property type="protein sequence ID" value="AFY97251.1"/>
    <property type="molecule type" value="Genomic_DNA"/>
</dbReference>
<organism evidence="1 2">
    <name type="scientific">Chamaesiphon minutus (strain ATCC 27169 / PCC 6605)</name>
    <dbReference type="NCBI Taxonomy" id="1173020"/>
    <lineage>
        <taxon>Bacteria</taxon>
        <taxon>Bacillati</taxon>
        <taxon>Cyanobacteriota</taxon>
        <taxon>Cyanophyceae</taxon>
        <taxon>Gomontiellales</taxon>
        <taxon>Chamaesiphonaceae</taxon>
        <taxon>Chamaesiphon</taxon>
    </lineage>
</organism>
<dbReference type="RefSeq" id="WP_015162900.1">
    <property type="nucleotide sequence ID" value="NC_019698.1"/>
</dbReference>
<proteinExistence type="predicted"/>
<evidence type="ECO:0000313" key="2">
    <source>
        <dbReference type="Proteomes" id="UP000010366"/>
    </source>
</evidence>